<dbReference type="GO" id="GO:0005829">
    <property type="term" value="C:cytosol"/>
    <property type="evidence" value="ECO:0007669"/>
    <property type="project" value="TreeGrafter"/>
</dbReference>
<feature type="domain" description="USP" evidence="4">
    <location>
        <begin position="88"/>
        <end position="392"/>
    </location>
</feature>
<keyword evidence="2" id="KW-0645">Protease</keyword>
<dbReference type="PANTHER" id="PTHR24006">
    <property type="entry name" value="UBIQUITIN CARBOXYL-TERMINAL HYDROLASE"/>
    <property type="match status" value="1"/>
</dbReference>
<evidence type="ECO:0000256" key="1">
    <source>
        <dbReference type="ARBA" id="ARBA00009085"/>
    </source>
</evidence>
<dbReference type="Pfam" id="PF00443">
    <property type="entry name" value="UCH"/>
    <property type="match status" value="1"/>
</dbReference>
<dbReference type="InterPro" id="IPR038765">
    <property type="entry name" value="Papain-like_cys_pep_sf"/>
</dbReference>
<dbReference type="GO" id="GO:0006508">
    <property type="term" value="P:proteolysis"/>
    <property type="evidence" value="ECO:0007669"/>
    <property type="project" value="UniProtKB-KW"/>
</dbReference>
<gene>
    <name evidence="5" type="ORF">U9M48_029525</name>
</gene>
<feature type="region of interest" description="Disordered" evidence="3">
    <location>
        <begin position="867"/>
        <end position="921"/>
    </location>
</feature>
<dbReference type="PANTHER" id="PTHR24006:SF663">
    <property type="entry name" value="UBIQUITIN CARBOXYL-TERMINAL HYDROLASE 23"/>
    <property type="match status" value="1"/>
</dbReference>
<keyword evidence="2" id="KW-0378">Hydrolase</keyword>
<proteinExistence type="inferred from homology"/>
<dbReference type="GO" id="GO:0004843">
    <property type="term" value="F:cysteine-type deubiquitinase activity"/>
    <property type="evidence" value="ECO:0007669"/>
    <property type="project" value="UniProtKB-UniRule"/>
</dbReference>
<keyword evidence="2" id="KW-0833">Ubl conjugation pathway</keyword>
<dbReference type="PROSITE" id="PS50235">
    <property type="entry name" value="USP_3"/>
    <property type="match status" value="1"/>
</dbReference>
<evidence type="ECO:0000259" key="4">
    <source>
        <dbReference type="PROSITE" id="PS50235"/>
    </source>
</evidence>
<comment type="function">
    <text evidence="2">Recognizes and hydrolyzes the peptide bond at the C-terminal Gly of ubiquitin. Involved in the processing of poly-ubiquitin precursors as well as that of ubiquitinated proteins.</text>
</comment>
<feature type="region of interest" description="Disordered" evidence="3">
    <location>
        <begin position="47"/>
        <end position="71"/>
    </location>
</feature>
<dbReference type="CDD" id="cd02661">
    <property type="entry name" value="Peptidase_C19E"/>
    <property type="match status" value="1"/>
</dbReference>
<keyword evidence="2" id="KW-0788">Thiol protease</keyword>
<name>A0AAQ3U150_PASNO</name>
<evidence type="ECO:0000256" key="3">
    <source>
        <dbReference type="SAM" id="MobiDB-lite"/>
    </source>
</evidence>
<dbReference type="SUPFAM" id="SSF54001">
    <property type="entry name" value="Cysteine proteinases"/>
    <property type="match status" value="1"/>
</dbReference>
<organism evidence="5 6">
    <name type="scientific">Paspalum notatum var. saurae</name>
    <dbReference type="NCBI Taxonomy" id="547442"/>
    <lineage>
        <taxon>Eukaryota</taxon>
        <taxon>Viridiplantae</taxon>
        <taxon>Streptophyta</taxon>
        <taxon>Embryophyta</taxon>
        <taxon>Tracheophyta</taxon>
        <taxon>Spermatophyta</taxon>
        <taxon>Magnoliopsida</taxon>
        <taxon>Liliopsida</taxon>
        <taxon>Poales</taxon>
        <taxon>Poaceae</taxon>
        <taxon>PACMAD clade</taxon>
        <taxon>Panicoideae</taxon>
        <taxon>Andropogonodae</taxon>
        <taxon>Paspaleae</taxon>
        <taxon>Paspalinae</taxon>
        <taxon>Paspalum</taxon>
    </lineage>
</organism>
<feature type="compositionally biased region" description="Polar residues" evidence="3">
    <location>
        <begin position="903"/>
        <end position="921"/>
    </location>
</feature>
<evidence type="ECO:0000313" key="5">
    <source>
        <dbReference type="EMBL" id="WVZ82239.1"/>
    </source>
</evidence>
<dbReference type="PROSITE" id="PS00973">
    <property type="entry name" value="USP_2"/>
    <property type="match status" value="1"/>
</dbReference>
<dbReference type="InterPro" id="IPR018200">
    <property type="entry name" value="USP_CS"/>
</dbReference>
<comment type="similarity">
    <text evidence="1 2">Belongs to the peptidase C19 family.</text>
</comment>
<dbReference type="Proteomes" id="UP001341281">
    <property type="component" value="Chromosome 06"/>
</dbReference>
<dbReference type="InterPro" id="IPR028889">
    <property type="entry name" value="USP"/>
</dbReference>
<dbReference type="EC" id="3.4.19.12" evidence="2"/>
<protein>
    <recommendedName>
        <fullName evidence="2">Ubiquitin carboxyl-terminal hydrolase</fullName>
        <ecNumber evidence="2">3.4.19.12</ecNumber>
    </recommendedName>
</protein>
<feature type="region of interest" description="Disordered" evidence="3">
    <location>
        <begin position="522"/>
        <end position="576"/>
    </location>
</feature>
<comment type="catalytic activity">
    <reaction evidence="2">
        <text>Thiol-dependent hydrolysis of ester, thioester, amide, peptide and isopeptide bonds formed by the C-terminal Gly of ubiquitin (a 76-residue protein attached to proteins as an intracellular targeting signal).</text>
        <dbReference type="EC" id="3.4.19.12"/>
    </reaction>
</comment>
<feature type="compositionally biased region" description="Basic and acidic residues" evidence="3">
    <location>
        <begin position="59"/>
        <end position="68"/>
    </location>
</feature>
<feature type="region of interest" description="Disordered" evidence="3">
    <location>
        <begin position="752"/>
        <end position="812"/>
    </location>
</feature>
<feature type="compositionally biased region" description="Polar residues" evidence="3">
    <location>
        <begin position="522"/>
        <end position="531"/>
    </location>
</feature>
<dbReference type="InterPro" id="IPR001394">
    <property type="entry name" value="Peptidase_C19_UCH"/>
</dbReference>
<dbReference type="AlphaFoldDB" id="A0AAQ3U150"/>
<dbReference type="PROSITE" id="PS00972">
    <property type="entry name" value="USP_1"/>
    <property type="match status" value="1"/>
</dbReference>
<feature type="region of interest" description="Disordered" evidence="3">
    <location>
        <begin position="480"/>
        <end position="499"/>
    </location>
</feature>
<dbReference type="FunFam" id="3.90.70.10:FF:000078">
    <property type="entry name" value="Ubiquitin carboxyl-terminal hydrolase 23"/>
    <property type="match status" value="1"/>
</dbReference>
<dbReference type="EMBL" id="CP144750">
    <property type="protein sequence ID" value="WVZ82239.1"/>
    <property type="molecule type" value="Genomic_DNA"/>
</dbReference>
<keyword evidence="6" id="KW-1185">Reference proteome</keyword>
<dbReference type="GO" id="GO:0016579">
    <property type="term" value="P:protein deubiquitination"/>
    <property type="evidence" value="ECO:0007669"/>
    <property type="project" value="InterPro"/>
</dbReference>
<evidence type="ECO:0000313" key="6">
    <source>
        <dbReference type="Proteomes" id="UP001341281"/>
    </source>
</evidence>
<sequence>MAEVSTAAAPEGVLHRRIEFHLARRPHAAVAVGGGGFRMETLNPDAAGKAGAGAGSSEGEPRKPEKGDAGGIDPGLNVARIYLGRIGAGLQNLGNTCYLNSVLQCLTYTEPFAAYLQSGKHTSSCRTSGFCALCALQKHVKIALQSTGKIVTPSLIVKNLRCISRSFRNSRQEDAHELMVNLLESMHKCCLPSGVPSESQSAYDKSLVHKIFGGRLRSQVKCTRCSYCSNKFDPFLDLSLDIAKAATLVQALKNFTEEELLDGGQKQYQCERCRQKVVAKKRFTIDKAPNVLTIHLKRFSPFNPREKIDRKVDFQPVLDLKPFVSDSKVSDFKYSLYGVLVHAGWNTQSGHYYCFVRTSSGMWHNLDDNKVCQVREADVLRQKAYMLFYVRDSIGNSMARNVNSNANFLAKKTSERISSLNGVTQNSVKAQNLNGSSPFGDKMHSTSNGYSTIFGNISAAHCSKNEVKAVDTAASQNHSLSSTQALVPQNDGATLPTKSMQFPVNSQDTSSLHQHASFTNTCGKQTVSGRSLQEMEPTTDAGKNVPVTSPVVNGASTLSKDDKLTSQHQTTPFSKPTVHVNDTAAEFAAQTLSKKDPVVSNGIVPSSGCATSSEKAKNLPESVGQANEIAKALPMNNTAPGVAQVGCGIQISSGGSVQAVVATSCNDATAKKVNLKSKKFVRSPVVNMWLGSRQLLAASLKPGKKAKHKRSRRRAIVCKDVATISCLGDSMSEQLTSTSAPARSENIECASSHRKCSHASASPKDDTPSSKIKQNVDGPCTAAGTSAAIPKSGPSSSAVDQMESRENVDAKSGATLPVSIRVTDLKEATVPRWDDTEVTDTKVSALQPMKRKSNSIGYILDEWDEEYDRGKTKKVRKSKQDFGGPNPFQEEADYMSQRRMRQKSYQGKSWNKPNTTQELRT</sequence>
<dbReference type="GO" id="GO:0005634">
    <property type="term" value="C:nucleus"/>
    <property type="evidence" value="ECO:0007669"/>
    <property type="project" value="TreeGrafter"/>
</dbReference>
<reference evidence="5 6" key="1">
    <citation type="submission" date="2024-02" db="EMBL/GenBank/DDBJ databases">
        <title>High-quality chromosome-scale genome assembly of Pensacola bahiagrass (Paspalum notatum Flugge var. saurae).</title>
        <authorList>
            <person name="Vega J.M."/>
            <person name="Podio M."/>
            <person name="Orjuela J."/>
            <person name="Siena L.A."/>
            <person name="Pessino S.C."/>
            <person name="Combes M.C."/>
            <person name="Mariac C."/>
            <person name="Albertini E."/>
            <person name="Pupilli F."/>
            <person name="Ortiz J.P.A."/>
            <person name="Leblanc O."/>
        </authorList>
    </citation>
    <scope>NUCLEOTIDE SEQUENCE [LARGE SCALE GENOMIC DNA]</scope>
    <source>
        <strain evidence="5">R1</strain>
        <tissue evidence="5">Leaf</tissue>
    </source>
</reference>
<dbReference type="InterPro" id="IPR050164">
    <property type="entry name" value="Peptidase_C19"/>
</dbReference>
<feature type="compositionally biased region" description="Polar residues" evidence="3">
    <location>
        <begin position="546"/>
        <end position="558"/>
    </location>
</feature>
<evidence type="ECO:0000256" key="2">
    <source>
        <dbReference type="RuleBase" id="RU366025"/>
    </source>
</evidence>
<accession>A0AAQ3U150</accession>
<dbReference type="Gene3D" id="3.90.70.10">
    <property type="entry name" value="Cysteine proteinases"/>
    <property type="match status" value="1"/>
</dbReference>